<evidence type="ECO:0000256" key="2">
    <source>
        <dbReference type="ARBA" id="ARBA00022475"/>
    </source>
</evidence>
<feature type="transmembrane region" description="Helical" evidence="6">
    <location>
        <begin position="12"/>
        <end position="29"/>
    </location>
</feature>
<keyword evidence="2" id="KW-1003">Cell membrane</keyword>
<feature type="transmembrane region" description="Helical" evidence="6">
    <location>
        <begin position="140"/>
        <end position="158"/>
    </location>
</feature>
<feature type="transmembrane region" description="Helical" evidence="6">
    <location>
        <begin position="246"/>
        <end position="266"/>
    </location>
</feature>
<dbReference type="Pfam" id="PF01943">
    <property type="entry name" value="Polysacc_synt"/>
    <property type="match status" value="1"/>
</dbReference>
<evidence type="ECO:0000313" key="7">
    <source>
        <dbReference type="EMBL" id="BAK59590.1"/>
    </source>
</evidence>
<feature type="transmembrane region" description="Helical" evidence="6">
    <location>
        <begin position="164"/>
        <end position="183"/>
    </location>
</feature>
<feature type="transmembrane region" description="Helical" evidence="6">
    <location>
        <begin position="84"/>
        <end position="104"/>
    </location>
</feature>
<dbReference type="eggNOG" id="COG2244">
    <property type="taxonomic scope" value="Bacteria"/>
</dbReference>
<keyword evidence="8" id="KW-1185">Reference proteome</keyword>
<keyword evidence="4 6" id="KW-1133">Transmembrane helix</keyword>
<dbReference type="InterPro" id="IPR050833">
    <property type="entry name" value="Poly_Biosynth_Transport"/>
</dbReference>
<feature type="transmembrane region" description="Helical" evidence="6">
    <location>
        <begin position="436"/>
        <end position="457"/>
    </location>
</feature>
<organism evidence="7 8">
    <name type="scientific">Lactococcus garvieae (strain Lg2)</name>
    <name type="common">Enterococcus seriolicida</name>
    <dbReference type="NCBI Taxonomy" id="420890"/>
    <lineage>
        <taxon>Bacteria</taxon>
        <taxon>Bacillati</taxon>
        <taxon>Bacillota</taxon>
        <taxon>Bacilli</taxon>
        <taxon>Lactobacillales</taxon>
        <taxon>Streptococcaceae</taxon>
        <taxon>Lactococcus</taxon>
    </lineage>
</organism>
<evidence type="ECO:0000256" key="1">
    <source>
        <dbReference type="ARBA" id="ARBA00004651"/>
    </source>
</evidence>
<gene>
    <name evidence="7" type="ordered locus">LCGL_0130</name>
</gene>
<evidence type="ECO:0000256" key="6">
    <source>
        <dbReference type="SAM" id="Phobius"/>
    </source>
</evidence>
<proteinExistence type="predicted"/>
<name>F9VGV7_LACGL</name>
<dbReference type="STRING" id="420890.LCGL_0130"/>
<feature type="transmembrane region" description="Helical" evidence="6">
    <location>
        <begin position="323"/>
        <end position="344"/>
    </location>
</feature>
<dbReference type="AlphaFoldDB" id="F9VGV7"/>
<accession>F9VGV7</accession>
<comment type="subcellular location">
    <subcellularLocation>
        <location evidence="1">Cell membrane</location>
        <topology evidence="1">Multi-pass membrane protein</topology>
    </subcellularLocation>
</comment>
<dbReference type="PATRIC" id="fig|420890.5.peg.129"/>
<feature type="transmembrane region" description="Helical" evidence="6">
    <location>
        <begin position="287"/>
        <end position="311"/>
    </location>
</feature>
<feature type="transmembrane region" description="Helical" evidence="6">
    <location>
        <begin position="110"/>
        <end position="131"/>
    </location>
</feature>
<dbReference type="EMBL" id="AP009333">
    <property type="protein sequence ID" value="BAK59590.1"/>
    <property type="molecule type" value="Genomic_DNA"/>
</dbReference>
<evidence type="ECO:0000313" key="8">
    <source>
        <dbReference type="Proteomes" id="UP000008520"/>
    </source>
</evidence>
<dbReference type="GO" id="GO:0005886">
    <property type="term" value="C:plasma membrane"/>
    <property type="evidence" value="ECO:0007669"/>
    <property type="project" value="UniProtKB-SubCell"/>
</dbReference>
<evidence type="ECO:0000256" key="3">
    <source>
        <dbReference type="ARBA" id="ARBA00022692"/>
    </source>
</evidence>
<keyword evidence="3 6" id="KW-0812">Transmembrane</keyword>
<feature type="transmembrane region" description="Helical" evidence="6">
    <location>
        <begin position="41"/>
        <end position="63"/>
    </location>
</feature>
<keyword evidence="5 6" id="KW-0472">Membrane</keyword>
<dbReference type="HOGENOM" id="CLU_022017_0_0_9"/>
<dbReference type="Proteomes" id="UP000008520">
    <property type="component" value="Chromosome"/>
</dbReference>
<dbReference type="KEGG" id="lgv:LCGL_0130"/>
<evidence type="ECO:0000256" key="4">
    <source>
        <dbReference type="ARBA" id="ARBA00022989"/>
    </source>
</evidence>
<dbReference type="PANTHER" id="PTHR30250">
    <property type="entry name" value="PST FAMILY PREDICTED COLANIC ACID TRANSPORTER"/>
    <property type="match status" value="1"/>
</dbReference>
<dbReference type="PANTHER" id="PTHR30250:SF11">
    <property type="entry name" value="O-ANTIGEN TRANSPORTER-RELATED"/>
    <property type="match status" value="1"/>
</dbReference>
<reference evidence="7 8" key="1">
    <citation type="journal article" date="2011" name="PLoS ONE">
        <title>Complete genome sequence and comparative analysis of the fish pathogen Lactococcus garvieae.</title>
        <authorList>
            <person name="Morita H."/>
            <person name="Toh H."/>
            <person name="Oshima K."/>
            <person name="Yoshizaki M."/>
            <person name="Kawanishi M."/>
            <person name="Nakaya K."/>
            <person name="Suzuki T."/>
            <person name="Miyauchi E."/>
            <person name="Ishii Y."/>
            <person name="Tanabe S."/>
            <person name="Murakami M."/>
            <person name="Hattori M."/>
        </authorList>
    </citation>
    <scope>NUCLEOTIDE SEQUENCE [LARGE SCALE GENOMIC DNA]</scope>
    <source>
        <strain evidence="7 8">Lg2</strain>
    </source>
</reference>
<protein>
    <submittedName>
        <fullName evidence="7">Repeat unit transporter</fullName>
    </submittedName>
</protein>
<evidence type="ECO:0000256" key="5">
    <source>
        <dbReference type="ARBA" id="ARBA00023136"/>
    </source>
</evidence>
<feature type="transmembrane region" description="Helical" evidence="6">
    <location>
        <begin position="411"/>
        <end position="430"/>
    </location>
</feature>
<dbReference type="InterPro" id="IPR002797">
    <property type="entry name" value="Polysacc_synth"/>
</dbReference>
<sequence>MKVLKNYILNSSYQLLIVIIPIITIPYISRVLGPEGIGLNTFTSAIAQYFILAGSIGITTYGNREIAYHQQDKAKRSQIFWEISFLRFITIFLALLAYGVFLYFQKENLQIYLLQGLAILAAAFDISWYFMGVENFKRTVGRNFIVSLLSVGCLFIFVRNESDLPIYIAIITGSPLIGNLSLWPYLKKEVYRPNFNSLKIKKHLYPTLMLFLPQIATQIYLVVNKNMIGIMDSIVHAGFFAQSDSIIKVTLSLVTSLGVVMLPRISNMFAEKDYEGIKRTVTRSFDIMSSLAIPIMFGIMGISLKFAPFFFGSSFDQVGTLMMIEAPIVVFIAWSNVLGIQYLLPLNKMRYFTTSVTIGAVLNVLINLLFIPLFGVIGAMFGTVIAEGAVTVYQMYILRNDFDIKSLLIRTWKYTISGFIMFLLVFYMSQNMLMNLATLAIQIFVGMLVYSVIITLLKSEVTEMIKGIFRKRKEEKLNENQ</sequence>
<feature type="transmembrane region" description="Helical" evidence="6">
    <location>
        <begin position="204"/>
        <end position="223"/>
    </location>
</feature>
<dbReference type="RefSeq" id="WP_014024170.1">
    <property type="nucleotide sequence ID" value="NC_017490.1"/>
</dbReference>